<evidence type="ECO:0000256" key="4">
    <source>
        <dbReference type="ARBA" id="ARBA00023098"/>
    </source>
</evidence>
<dbReference type="PANTHER" id="PTHR18896">
    <property type="entry name" value="PHOSPHOLIPASE D"/>
    <property type="match status" value="1"/>
</dbReference>
<dbReference type="Pfam" id="PF13091">
    <property type="entry name" value="PLDc_2"/>
    <property type="match status" value="1"/>
</dbReference>
<dbReference type="EMBL" id="SGXM01000003">
    <property type="protein sequence ID" value="RZT38687.1"/>
    <property type="molecule type" value="Genomic_DNA"/>
</dbReference>
<feature type="domain" description="PLD phosphodiesterase" evidence="5">
    <location>
        <begin position="557"/>
        <end position="584"/>
    </location>
</feature>
<dbReference type="GO" id="GO:0009395">
    <property type="term" value="P:phospholipid catabolic process"/>
    <property type="evidence" value="ECO:0007669"/>
    <property type="project" value="TreeGrafter"/>
</dbReference>
<evidence type="ECO:0000313" key="6">
    <source>
        <dbReference type="EMBL" id="RZT38687.1"/>
    </source>
</evidence>
<keyword evidence="3" id="KW-0378">Hydrolase</keyword>
<sequence length="664" mass="74622">MRRLPEPITAPIALAHTTSVTTTLPWFVQRAMYYPEPCTFTPLVNGEEAFRDVHDAIAGARHSVDIICWGFQPSMFFRRGQDGHGTECIGELLETVGKRGVKVRVLCWGGAVLGLPGIASLAGPEPNMPGRITAYMRTRPDPRRNPDEFDRYWYWCASKRDPRQLTLRNLIMQPSVVLSAIPSVWQLAALRNVDFMTRDFPFDDRLEISFRTAFFGKDERRTAGTRAKGGLAMGAAAPSHHQKMVLVDYEQPECAVGYVMGHNMLDAYWDTDHHSAVTRTGHQGRNGPTPRQDISSRVTGPILKCLNHVFCESWDRETDEGLGDRRKSAAALHKCREGHGAKVMAQVLRTHSQSGWRRKDGAFEPVQHTDILAMYLQAVNNVSSFVYIENQYFRYPPVADQIKEAVVAQLKGGRDPGEHGSLHLFVVTNSTDEGMGDGTVNTYRMLDALGRADTIPGVAALERQDDLEALYAAALKHEERARRRLYDAERMRGFDDTAGARQAQAEGEYLLEQAERRKAEIKQQMNEPQVIAPVDIPGLKVHVCTLVAPDSLPGKWIDVYIHSKLMIVDDVFMTLGSANINTRSMEGDTELNICHENAAVTQPLRRRLWDIHTGGRGGQEKVGEAFREWTKLIKKNKDRKLSGEGPAASLIEFYRDDPKRTYWD</sequence>
<dbReference type="InterPro" id="IPR015679">
    <property type="entry name" value="PLipase_D_fam"/>
</dbReference>
<dbReference type="OrthoDB" id="8828485at2"/>
<evidence type="ECO:0000256" key="1">
    <source>
        <dbReference type="ARBA" id="ARBA00000798"/>
    </source>
</evidence>
<dbReference type="SMART" id="SM00155">
    <property type="entry name" value="PLDc"/>
    <property type="match status" value="2"/>
</dbReference>
<name>A0A4Q7RZF1_9BURK</name>
<keyword evidence="7" id="KW-1185">Reference proteome</keyword>
<reference evidence="6 7" key="1">
    <citation type="journal article" date="2015" name="Stand. Genomic Sci.">
        <title>Genomic Encyclopedia of Bacterial and Archaeal Type Strains, Phase III: the genomes of soil and plant-associated and newly described type strains.</title>
        <authorList>
            <person name="Whitman W.B."/>
            <person name="Woyke T."/>
            <person name="Klenk H.P."/>
            <person name="Zhou Y."/>
            <person name="Lilburn T.G."/>
            <person name="Beck B.J."/>
            <person name="De Vos P."/>
            <person name="Vandamme P."/>
            <person name="Eisen J.A."/>
            <person name="Garrity G."/>
            <person name="Hugenholtz P."/>
            <person name="Kyrpides N.C."/>
        </authorList>
    </citation>
    <scope>NUCLEOTIDE SEQUENCE [LARGE SCALE GENOMIC DNA]</scope>
    <source>
        <strain evidence="6 7">ASC-9842</strain>
    </source>
</reference>
<evidence type="ECO:0000256" key="3">
    <source>
        <dbReference type="ARBA" id="ARBA00022801"/>
    </source>
</evidence>
<proteinExistence type="predicted"/>
<dbReference type="InterPro" id="IPR025202">
    <property type="entry name" value="PLD-like_dom"/>
</dbReference>
<keyword evidence="4" id="KW-0443">Lipid metabolism</keyword>
<gene>
    <name evidence="6" type="ORF">EV147_3160</name>
</gene>
<dbReference type="RefSeq" id="WP_130392130.1">
    <property type="nucleotide sequence ID" value="NZ_SGXM01000003.1"/>
</dbReference>
<dbReference type="PROSITE" id="PS50035">
    <property type="entry name" value="PLD"/>
    <property type="match status" value="1"/>
</dbReference>
<dbReference type="GO" id="GO:0004630">
    <property type="term" value="F:phospholipase D activity"/>
    <property type="evidence" value="ECO:0007669"/>
    <property type="project" value="UniProtKB-EC"/>
</dbReference>
<dbReference type="Proteomes" id="UP000291078">
    <property type="component" value="Unassembled WGS sequence"/>
</dbReference>
<evidence type="ECO:0000256" key="2">
    <source>
        <dbReference type="ARBA" id="ARBA00022737"/>
    </source>
</evidence>
<organism evidence="6 7">
    <name type="scientific">Cupriavidus agavae</name>
    <dbReference type="NCBI Taxonomy" id="1001822"/>
    <lineage>
        <taxon>Bacteria</taxon>
        <taxon>Pseudomonadati</taxon>
        <taxon>Pseudomonadota</taxon>
        <taxon>Betaproteobacteria</taxon>
        <taxon>Burkholderiales</taxon>
        <taxon>Burkholderiaceae</taxon>
        <taxon>Cupriavidus</taxon>
    </lineage>
</organism>
<dbReference type="SUPFAM" id="SSF56024">
    <property type="entry name" value="Phospholipase D/nuclease"/>
    <property type="match status" value="2"/>
</dbReference>
<dbReference type="InterPro" id="IPR001736">
    <property type="entry name" value="PLipase_D/transphosphatidylase"/>
</dbReference>
<evidence type="ECO:0000259" key="5">
    <source>
        <dbReference type="PROSITE" id="PS50035"/>
    </source>
</evidence>
<accession>A0A4Q7RZF1</accession>
<dbReference type="Gene3D" id="3.30.870.10">
    <property type="entry name" value="Endonuclease Chain A"/>
    <property type="match status" value="2"/>
</dbReference>
<evidence type="ECO:0000313" key="7">
    <source>
        <dbReference type="Proteomes" id="UP000291078"/>
    </source>
</evidence>
<dbReference type="AlphaFoldDB" id="A0A4Q7RZF1"/>
<keyword evidence="2" id="KW-0677">Repeat</keyword>
<dbReference type="PANTHER" id="PTHR18896:SF76">
    <property type="entry name" value="PHOSPHOLIPASE"/>
    <property type="match status" value="1"/>
</dbReference>
<comment type="catalytic activity">
    <reaction evidence="1">
        <text>a 1,2-diacyl-sn-glycero-3-phosphocholine + H2O = a 1,2-diacyl-sn-glycero-3-phosphate + choline + H(+)</text>
        <dbReference type="Rhea" id="RHEA:14445"/>
        <dbReference type="ChEBI" id="CHEBI:15354"/>
        <dbReference type="ChEBI" id="CHEBI:15377"/>
        <dbReference type="ChEBI" id="CHEBI:15378"/>
        <dbReference type="ChEBI" id="CHEBI:57643"/>
        <dbReference type="ChEBI" id="CHEBI:58608"/>
        <dbReference type="EC" id="3.1.4.4"/>
    </reaction>
</comment>
<comment type="caution">
    <text evidence="6">The sequence shown here is derived from an EMBL/GenBank/DDBJ whole genome shotgun (WGS) entry which is preliminary data.</text>
</comment>
<protein>
    <submittedName>
        <fullName evidence="6">Phospholipase D-like protein</fullName>
    </submittedName>
</protein>